<proteinExistence type="predicted"/>
<gene>
    <name evidence="2" type="ORF">C8J48_3724</name>
</gene>
<evidence type="ECO:0000313" key="3">
    <source>
        <dbReference type="Proteomes" id="UP000241639"/>
    </source>
</evidence>
<protein>
    <submittedName>
        <fullName evidence="2">Uncharacterized protein</fullName>
    </submittedName>
</protein>
<organism evidence="2 3">
    <name type="scientific">Desmospora activa DSM 45169</name>
    <dbReference type="NCBI Taxonomy" id="1121389"/>
    <lineage>
        <taxon>Bacteria</taxon>
        <taxon>Bacillati</taxon>
        <taxon>Bacillota</taxon>
        <taxon>Bacilli</taxon>
        <taxon>Bacillales</taxon>
        <taxon>Thermoactinomycetaceae</taxon>
        <taxon>Desmospora</taxon>
    </lineage>
</organism>
<reference evidence="2 3" key="1">
    <citation type="submission" date="2018-04" db="EMBL/GenBank/DDBJ databases">
        <title>Genomic Encyclopedia of Archaeal and Bacterial Type Strains, Phase II (KMG-II): from individual species to whole genera.</title>
        <authorList>
            <person name="Goeker M."/>
        </authorList>
    </citation>
    <scope>NUCLEOTIDE SEQUENCE [LARGE SCALE GENOMIC DNA]</scope>
    <source>
        <strain evidence="2 3">DSM 45169</strain>
    </source>
</reference>
<dbReference type="EMBL" id="PZZP01000006">
    <property type="protein sequence ID" value="PTM52177.1"/>
    <property type="molecule type" value="Genomic_DNA"/>
</dbReference>
<keyword evidence="1" id="KW-0812">Transmembrane</keyword>
<keyword evidence="1" id="KW-0472">Membrane</keyword>
<comment type="caution">
    <text evidence="2">The sequence shown here is derived from an EMBL/GenBank/DDBJ whole genome shotgun (WGS) entry which is preliminary data.</text>
</comment>
<name>A0A2T4YYY1_9BACL</name>
<keyword evidence="1" id="KW-1133">Transmembrane helix</keyword>
<sequence>MMNWKMGVGMIAIGIGSLGMLGLLYLTGWHDPLYTALIEKPYAFLNGGQADFIFEP</sequence>
<accession>A0A2T4YYY1</accession>
<feature type="transmembrane region" description="Helical" evidence="1">
    <location>
        <begin position="7"/>
        <end position="26"/>
    </location>
</feature>
<keyword evidence="3" id="KW-1185">Reference proteome</keyword>
<evidence type="ECO:0000313" key="2">
    <source>
        <dbReference type="EMBL" id="PTM52177.1"/>
    </source>
</evidence>
<dbReference type="Proteomes" id="UP000241639">
    <property type="component" value="Unassembled WGS sequence"/>
</dbReference>
<evidence type="ECO:0000256" key="1">
    <source>
        <dbReference type="SAM" id="Phobius"/>
    </source>
</evidence>
<dbReference type="AlphaFoldDB" id="A0A2T4YYY1"/>